<reference evidence="3 4" key="2">
    <citation type="submission" date="2018-11" db="EMBL/GenBank/DDBJ databases">
        <authorList>
            <consortium name="Pathogen Informatics"/>
        </authorList>
    </citation>
    <scope>NUCLEOTIDE SEQUENCE [LARGE SCALE GENOMIC DNA]</scope>
    <source>
        <strain evidence="3 4">Egypt</strain>
    </source>
</reference>
<gene>
    <name evidence="3" type="ORF">ECPE_LOCUS14342</name>
</gene>
<evidence type="ECO:0000313" key="5">
    <source>
        <dbReference type="WBParaSite" id="ECPE_0001438201-mRNA-1"/>
    </source>
</evidence>
<dbReference type="WBParaSite" id="ECPE_0001438201-mRNA-1">
    <property type="protein sequence ID" value="ECPE_0001438201-mRNA-1"/>
    <property type="gene ID" value="ECPE_0001438201"/>
</dbReference>
<name>A0A183B557_9TREM</name>
<evidence type="ECO:0000313" key="4">
    <source>
        <dbReference type="Proteomes" id="UP000272942"/>
    </source>
</evidence>
<accession>A0A183B557</accession>
<feature type="compositionally biased region" description="Basic and acidic residues" evidence="2">
    <location>
        <begin position="109"/>
        <end position="118"/>
    </location>
</feature>
<dbReference type="Proteomes" id="UP000272942">
    <property type="component" value="Unassembled WGS sequence"/>
</dbReference>
<feature type="coiled-coil region" evidence="1">
    <location>
        <begin position="282"/>
        <end position="383"/>
    </location>
</feature>
<evidence type="ECO:0000256" key="1">
    <source>
        <dbReference type="SAM" id="Coils"/>
    </source>
</evidence>
<feature type="coiled-coil region" evidence="1">
    <location>
        <begin position="137"/>
        <end position="178"/>
    </location>
</feature>
<reference evidence="5" key="1">
    <citation type="submission" date="2016-06" db="UniProtKB">
        <authorList>
            <consortium name="WormBaseParasite"/>
        </authorList>
    </citation>
    <scope>IDENTIFICATION</scope>
</reference>
<dbReference type="EMBL" id="UZAN01057322">
    <property type="protein sequence ID" value="VDP91614.1"/>
    <property type="molecule type" value="Genomic_DNA"/>
</dbReference>
<feature type="coiled-coil region" evidence="1">
    <location>
        <begin position="6"/>
        <end position="47"/>
    </location>
</feature>
<evidence type="ECO:0000313" key="3">
    <source>
        <dbReference type="EMBL" id="VDP91614.1"/>
    </source>
</evidence>
<protein>
    <submittedName>
        <fullName evidence="5">Pericentrin</fullName>
    </submittedName>
</protein>
<organism evidence="5">
    <name type="scientific">Echinostoma caproni</name>
    <dbReference type="NCBI Taxonomy" id="27848"/>
    <lineage>
        <taxon>Eukaryota</taxon>
        <taxon>Metazoa</taxon>
        <taxon>Spiralia</taxon>
        <taxon>Lophotrochozoa</taxon>
        <taxon>Platyhelminthes</taxon>
        <taxon>Trematoda</taxon>
        <taxon>Digenea</taxon>
        <taxon>Plagiorchiida</taxon>
        <taxon>Echinostomata</taxon>
        <taxon>Echinostomatoidea</taxon>
        <taxon>Echinostomatidae</taxon>
        <taxon>Echinostoma</taxon>
    </lineage>
</organism>
<keyword evidence="4" id="KW-1185">Reference proteome</keyword>
<keyword evidence="1" id="KW-0175">Coiled coil</keyword>
<sequence>MVCTEVETLRSKLRDVEAQLAQQLLERETAEKDARRQQELYSQLKLQQTVQEKRRAHNARHSSTNMDPKHLGSQMRLNALHSGDEIECEDPALARVGSKDSVASVSSKTKSDAIPLRDGENLGSVLESELRASHLESSRLKDQLEEMSVQLHKREEEVAQLTERLRQLTDDLASTATQSELSDQAADQARTALTQWQTELATLVGRLIWARTINRKSLDEFSHKSNTDAHVRLEIAEILDRVKGIGSGLPDTLNEVCQLFTANLDDVWTLITEQLSSFQSQVTDLRSAADRAKTELFQKEEELVKLSTQIQEQSKHHALQLAAEQNAVAELQKHLLTLRQEHSIESQLVVDLERQVETLTREKQQLTANLDQVQIEVATQTDKSIGELPIHVDVSPLSDSLCRSDLDEDGHCEVEDDQPVTEEQAYKALAADRRGLSDELVRLHDELAESHVDRSALRNQHTPTSGPLEEWLESVTVNNASKHRRRPYGRKPGTCDATELSDSLSGLSSHAYELGENEEPPLSVTDS</sequence>
<dbReference type="OrthoDB" id="6252566at2759"/>
<dbReference type="AlphaFoldDB" id="A0A183B557"/>
<feature type="region of interest" description="Disordered" evidence="2">
    <location>
        <begin position="481"/>
        <end position="527"/>
    </location>
</feature>
<evidence type="ECO:0000256" key="2">
    <source>
        <dbReference type="SAM" id="MobiDB-lite"/>
    </source>
</evidence>
<proteinExistence type="predicted"/>
<feature type="region of interest" description="Disordered" evidence="2">
    <location>
        <begin position="96"/>
        <end position="118"/>
    </location>
</feature>